<dbReference type="EMBL" id="LVLJ01003561">
    <property type="protein sequence ID" value="OAE20885.1"/>
    <property type="molecule type" value="Genomic_DNA"/>
</dbReference>
<keyword evidence="3" id="KW-1185">Reference proteome</keyword>
<name>A0A176VLR8_MARPO</name>
<feature type="region of interest" description="Disordered" evidence="1">
    <location>
        <begin position="66"/>
        <end position="95"/>
    </location>
</feature>
<feature type="compositionally biased region" description="Basic and acidic residues" evidence="1">
    <location>
        <begin position="73"/>
        <end position="85"/>
    </location>
</feature>
<evidence type="ECO:0000313" key="2">
    <source>
        <dbReference type="EMBL" id="OAE20885.1"/>
    </source>
</evidence>
<evidence type="ECO:0000256" key="1">
    <source>
        <dbReference type="SAM" id="MobiDB-lite"/>
    </source>
</evidence>
<sequence>MLHSFYPNASIGFLRSTVPEQETKELRQRKYLRLGKHVSLCLSLRPQTRFRTAVIPYGPYGITAVGDIPHTGKGGEQERGGRDGEREEEFVGSDRLSGLRLHPDEWPSHFFEERQGYVYHSRPTLVVFCTNSVTRGWGGVSLGLLSSSAPSFGCVHAVPSYAGMKGMRARVVHRGVGSQRGEWKEAWPPDTRGGPYAQEESVLTHNDSRLESRESRKHWRGKRLRLHESAISRIGPSGNPARNSDPCGPCWWNNVLAATNWSKFWSFFLHQWKSSMAYRLL</sequence>
<dbReference type="AlphaFoldDB" id="A0A176VLR8"/>
<reference evidence="2" key="1">
    <citation type="submission" date="2016-03" db="EMBL/GenBank/DDBJ databases">
        <title>Mechanisms controlling the formation of the plant cell surface in tip-growing cells are functionally conserved among land plants.</title>
        <authorList>
            <person name="Honkanen S."/>
            <person name="Jones V.A."/>
            <person name="Morieri G."/>
            <person name="Champion C."/>
            <person name="Hetherington A.J."/>
            <person name="Kelly S."/>
            <person name="Saint-Marcoux D."/>
            <person name="Proust H."/>
            <person name="Prescott H."/>
            <person name="Dolan L."/>
        </authorList>
    </citation>
    <scope>NUCLEOTIDE SEQUENCE [LARGE SCALE GENOMIC DNA]</scope>
    <source>
        <tissue evidence="2">Whole gametophyte</tissue>
    </source>
</reference>
<organism evidence="2 3">
    <name type="scientific">Marchantia polymorpha subsp. ruderalis</name>
    <dbReference type="NCBI Taxonomy" id="1480154"/>
    <lineage>
        <taxon>Eukaryota</taxon>
        <taxon>Viridiplantae</taxon>
        <taxon>Streptophyta</taxon>
        <taxon>Embryophyta</taxon>
        <taxon>Marchantiophyta</taxon>
        <taxon>Marchantiopsida</taxon>
        <taxon>Marchantiidae</taxon>
        <taxon>Marchantiales</taxon>
        <taxon>Marchantiaceae</taxon>
        <taxon>Marchantia</taxon>
    </lineage>
</organism>
<proteinExistence type="predicted"/>
<evidence type="ECO:0000313" key="3">
    <source>
        <dbReference type="Proteomes" id="UP000077202"/>
    </source>
</evidence>
<gene>
    <name evidence="2" type="ORF">AXG93_3256s1320</name>
</gene>
<comment type="caution">
    <text evidence="2">The sequence shown here is derived from an EMBL/GenBank/DDBJ whole genome shotgun (WGS) entry which is preliminary data.</text>
</comment>
<accession>A0A176VLR8</accession>
<dbReference type="Proteomes" id="UP000077202">
    <property type="component" value="Unassembled WGS sequence"/>
</dbReference>
<protein>
    <submittedName>
        <fullName evidence="2">Uncharacterized protein</fullName>
    </submittedName>
</protein>